<evidence type="ECO:0000256" key="1">
    <source>
        <dbReference type="SAM" id="MobiDB-lite"/>
    </source>
</evidence>
<organism evidence="4 5">
    <name type="scientific">Roseateles amylovorans</name>
    <dbReference type="NCBI Taxonomy" id="2978473"/>
    <lineage>
        <taxon>Bacteria</taxon>
        <taxon>Pseudomonadati</taxon>
        <taxon>Pseudomonadota</taxon>
        <taxon>Betaproteobacteria</taxon>
        <taxon>Burkholderiales</taxon>
        <taxon>Sphaerotilaceae</taxon>
        <taxon>Roseateles</taxon>
    </lineage>
</organism>
<feature type="transmembrane region" description="Helical" evidence="2">
    <location>
        <begin position="223"/>
        <end position="243"/>
    </location>
</feature>
<feature type="region of interest" description="Disordered" evidence="1">
    <location>
        <begin position="270"/>
        <end position="299"/>
    </location>
</feature>
<keyword evidence="4" id="KW-0378">Hydrolase</keyword>
<keyword evidence="5" id="KW-1185">Reference proteome</keyword>
<keyword evidence="4" id="KW-0482">Metalloprotease</keyword>
<name>A0ABY6AYH8_9BURK</name>
<evidence type="ECO:0000256" key="2">
    <source>
        <dbReference type="SAM" id="Phobius"/>
    </source>
</evidence>
<sequence>MLVYALFLVIAGEVFHLPWRSWINDAVLARALPTAIITALGCLLLVWGRRRYALDPAPASRLQPGPWHRRWPQVATVGLLITPLLVFVTAIDVTANGQTRSLISATAWIASLLAVINIALVEEVLYRYVLMGRLLKVGCHPVAALLLQAGLFMLAHGKSAMVGPHAIAWYFNLSVTLGLLYWLTRSIWVPIAFHFCIDLLVAQTGPVSYWMTHRLVDSLRFDWTSVTASILMVVNIACVLGILRRQRATPTSPGGSGVNPAPSYNPPLWMPLSPPRRPPPPPMRWARPPDARSANFPMN</sequence>
<protein>
    <submittedName>
        <fullName evidence="4">CPBP family intramembrane metalloprotease</fullName>
    </submittedName>
</protein>
<feature type="transmembrane region" description="Helical" evidence="2">
    <location>
        <begin position="191"/>
        <end position="211"/>
    </location>
</feature>
<feature type="transmembrane region" description="Helical" evidence="2">
    <location>
        <begin position="134"/>
        <end position="155"/>
    </location>
</feature>
<feature type="transmembrane region" description="Helical" evidence="2">
    <location>
        <begin position="27"/>
        <end position="47"/>
    </location>
</feature>
<keyword evidence="2" id="KW-1133">Transmembrane helix</keyword>
<dbReference type="EMBL" id="CP104562">
    <property type="protein sequence ID" value="UXH76804.1"/>
    <property type="molecule type" value="Genomic_DNA"/>
</dbReference>
<keyword evidence="4" id="KW-0645">Protease</keyword>
<accession>A0ABY6AYH8</accession>
<dbReference type="InterPro" id="IPR003675">
    <property type="entry name" value="Rce1/LyrA-like_dom"/>
</dbReference>
<evidence type="ECO:0000259" key="3">
    <source>
        <dbReference type="Pfam" id="PF02517"/>
    </source>
</evidence>
<reference evidence="4" key="1">
    <citation type="submission" date="2022-10" db="EMBL/GenBank/DDBJ databases">
        <title>Characterization and whole genome sequencing of a new Roseateles species, isolated from fresh water.</title>
        <authorList>
            <person name="Guliayeva D.Y."/>
            <person name="Akhremchuk A.E."/>
            <person name="Sikolenko M.A."/>
            <person name="Valentovich L.N."/>
            <person name="Sidarenka A.V."/>
        </authorList>
    </citation>
    <scope>NUCLEOTIDE SEQUENCE</scope>
    <source>
        <strain evidence="4">BIM B-1768</strain>
    </source>
</reference>
<evidence type="ECO:0000313" key="4">
    <source>
        <dbReference type="EMBL" id="UXH76804.1"/>
    </source>
</evidence>
<feature type="domain" description="CAAX prenyl protease 2/Lysostaphin resistance protein A-like" evidence="3">
    <location>
        <begin position="106"/>
        <end position="199"/>
    </location>
</feature>
<dbReference type="RefSeq" id="WP_261756542.1">
    <property type="nucleotide sequence ID" value="NZ_CP104562.2"/>
</dbReference>
<dbReference type="Pfam" id="PF02517">
    <property type="entry name" value="Rce1-like"/>
    <property type="match status" value="1"/>
</dbReference>
<gene>
    <name evidence="4" type="ORF">N4261_17420</name>
</gene>
<feature type="transmembrane region" description="Helical" evidence="2">
    <location>
        <begin position="167"/>
        <end position="184"/>
    </location>
</feature>
<feature type="transmembrane region" description="Helical" evidence="2">
    <location>
        <begin position="71"/>
        <end position="91"/>
    </location>
</feature>
<keyword evidence="2" id="KW-0812">Transmembrane</keyword>
<proteinExistence type="predicted"/>
<evidence type="ECO:0000313" key="5">
    <source>
        <dbReference type="Proteomes" id="UP001064933"/>
    </source>
</evidence>
<feature type="compositionally biased region" description="Pro residues" evidence="1">
    <location>
        <begin position="270"/>
        <end position="283"/>
    </location>
</feature>
<dbReference type="Proteomes" id="UP001064933">
    <property type="component" value="Chromosome"/>
</dbReference>
<feature type="transmembrane region" description="Helical" evidence="2">
    <location>
        <begin position="103"/>
        <end position="122"/>
    </location>
</feature>
<dbReference type="GO" id="GO:0008237">
    <property type="term" value="F:metallopeptidase activity"/>
    <property type="evidence" value="ECO:0007669"/>
    <property type="project" value="UniProtKB-KW"/>
</dbReference>
<keyword evidence="2" id="KW-0472">Membrane</keyword>